<dbReference type="InterPro" id="IPR019546">
    <property type="entry name" value="TAT_signal_bac_arc"/>
</dbReference>
<sequence length="104" mass="10810">MADRSRRRFLQHGALGAVAVGAAFTPALMSGVASAQPPARAAVHPGAAVHPEAVGALPDQPFIAYVKDHRSGEIVVMVGEREVVYRDAELASRLARIAGSAKNA</sequence>
<dbReference type="PROSITE" id="PS51318">
    <property type="entry name" value="TAT"/>
    <property type="match status" value="1"/>
</dbReference>
<gene>
    <name evidence="2" type="ORF">ABLG96_03270</name>
</gene>
<keyword evidence="1" id="KW-0732">Signal</keyword>
<protein>
    <submittedName>
        <fullName evidence="2">Twin-arginine translocation signal domain-containing protein</fullName>
    </submittedName>
</protein>
<accession>A0AAU8DQU7</accession>
<dbReference type="NCBIfam" id="TIGR01409">
    <property type="entry name" value="TAT_signal_seq"/>
    <property type="match status" value="1"/>
</dbReference>
<organism evidence="2">
    <name type="scientific">Nakamurella sp. A5-74</name>
    <dbReference type="NCBI Taxonomy" id="3158264"/>
    <lineage>
        <taxon>Bacteria</taxon>
        <taxon>Bacillati</taxon>
        <taxon>Actinomycetota</taxon>
        <taxon>Actinomycetes</taxon>
        <taxon>Nakamurellales</taxon>
        <taxon>Nakamurellaceae</taxon>
        <taxon>Nakamurella</taxon>
    </lineage>
</organism>
<feature type="chain" id="PRO_5043694936" evidence="1">
    <location>
        <begin position="36"/>
        <end position="104"/>
    </location>
</feature>
<dbReference type="EMBL" id="CP159218">
    <property type="protein sequence ID" value="XCG64381.1"/>
    <property type="molecule type" value="Genomic_DNA"/>
</dbReference>
<dbReference type="InterPro" id="IPR006311">
    <property type="entry name" value="TAT_signal"/>
</dbReference>
<reference evidence="2" key="1">
    <citation type="submission" date="2024-05" db="EMBL/GenBank/DDBJ databases">
        <authorList>
            <person name="Cai S.Y."/>
            <person name="Jin L.M."/>
            <person name="Li H.R."/>
        </authorList>
    </citation>
    <scope>NUCLEOTIDE SEQUENCE</scope>
    <source>
        <strain evidence="2">A5-74</strain>
    </source>
</reference>
<evidence type="ECO:0000313" key="2">
    <source>
        <dbReference type="EMBL" id="XCG64381.1"/>
    </source>
</evidence>
<proteinExistence type="predicted"/>
<evidence type="ECO:0000256" key="1">
    <source>
        <dbReference type="SAM" id="SignalP"/>
    </source>
</evidence>
<dbReference type="RefSeq" id="WP_353649994.1">
    <property type="nucleotide sequence ID" value="NZ_CP159218.1"/>
</dbReference>
<dbReference type="AlphaFoldDB" id="A0AAU8DQU7"/>
<feature type="signal peptide" evidence="1">
    <location>
        <begin position="1"/>
        <end position="35"/>
    </location>
</feature>
<name>A0AAU8DQU7_9ACTN</name>